<dbReference type="InParanoid" id="G4YJ32"/>
<dbReference type="KEGG" id="psoj:PHYSODRAFT_294452"/>
<evidence type="ECO:0008006" key="3">
    <source>
        <dbReference type="Google" id="ProtNLM"/>
    </source>
</evidence>
<proteinExistence type="predicted"/>
<organism evidence="1 2">
    <name type="scientific">Phytophthora sojae (strain P6497)</name>
    <name type="common">Soybean stem and root rot agent</name>
    <name type="synonym">Phytophthora megasperma f. sp. glycines</name>
    <dbReference type="NCBI Taxonomy" id="1094619"/>
    <lineage>
        <taxon>Eukaryota</taxon>
        <taxon>Sar</taxon>
        <taxon>Stramenopiles</taxon>
        <taxon>Oomycota</taxon>
        <taxon>Peronosporomycetes</taxon>
        <taxon>Peronosporales</taxon>
        <taxon>Peronosporaceae</taxon>
        <taxon>Phytophthora</taxon>
    </lineage>
</organism>
<name>G4YJ32_PHYSP</name>
<dbReference type="EMBL" id="JH159151">
    <property type="protein sequence ID" value="EGZ29172.1"/>
    <property type="molecule type" value="Genomic_DNA"/>
</dbReference>
<dbReference type="Proteomes" id="UP000002640">
    <property type="component" value="Unassembled WGS sequence"/>
</dbReference>
<dbReference type="AlphaFoldDB" id="G4YJ32"/>
<protein>
    <recommendedName>
        <fullName evidence="3">Restriction endonuclease domain-containing protein</fullName>
    </recommendedName>
</protein>
<accession>G4YJ32</accession>
<reference evidence="1 2" key="1">
    <citation type="journal article" date="2006" name="Science">
        <title>Phytophthora genome sequences uncover evolutionary origins and mechanisms of pathogenesis.</title>
        <authorList>
            <person name="Tyler B.M."/>
            <person name="Tripathy S."/>
            <person name="Zhang X."/>
            <person name="Dehal P."/>
            <person name="Jiang R.H."/>
            <person name="Aerts A."/>
            <person name="Arredondo F.D."/>
            <person name="Baxter L."/>
            <person name="Bensasson D."/>
            <person name="Beynon J.L."/>
            <person name="Chapman J."/>
            <person name="Damasceno C.M."/>
            <person name="Dorrance A.E."/>
            <person name="Dou D."/>
            <person name="Dickerman A.W."/>
            <person name="Dubchak I.L."/>
            <person name="Garbelotto M."/>
            <person name="Gijzen M."/>
            <person name="Gordon S.G."/>
            <person name="Govers F."/>
            <person name="Grunwald N.J."/>
            <person name="Huang W."/>
            <person name="Ivors K.L."/>
            <person name="Jones R.W."/>
            <person name="Kamoun S."/>
            <person name="Krampis K."/>
            <person name="Lamour K.H."/>
            <person name="Lee M.K."/>
            <person name="McDonald W.H."/>
            <person name="Medina M."/>
            <person name="Meijer H.J."/>
            <person name="Nordberg E.K."/>
            <person name="Maclean D.J."/>
            <person name="Ospina-Giraldo M.D."/>
            <person name="Morris P.F."/>
            <person name="Phuntumart V."/>
            <person name="Putnam N.H."/>
            <person name="Rash S."/>
            <person name="Rose J.K."/>
            <person name="Sakihama Y."/>
            <person name="Salamov A.A."/>
            <person name="Savidor A."/>
            <person name="Scheuring C.F."/>
            <person name="Smith B.M."/>
            <person name="Sobral B.W."/>
            <person name="Terry A."/>
            <person name="Torto-Alalibo T.A."/>
            <person name="Win J."/>
            <person name="Xu Z."/>
            <person name="Zhang H."/>
            <person name="Grigoriev I.V."/>
            <person name="Rokhsar D.S."/>
            <person name="Boore J.L."/>
        </authorList>
    </citation>
    <scope>NUCLEOTIDE SEQUENCE [LARGE SCALE GENOMIC DNA]</scope>
    <source>
        <strain evidence="1 2">P6497</strain>
    </source>
</reference>
<sequence length="257" mass="29792">MGDADIEHLNRVREELYQRDEADERGDDVKACRPVVLFEEICRDDFRAWIEDHQDDDDFRYWDYEPLTVETGRAVLYYFPTAVQTLAVSEIINEIRSEVVRIGDDEELSETMLTSPSPTLRFGNRLQNADAALEPRHALRRDLPNVVVHAAYTESWSHLEKKLQSYMIPATAVQVAIGIRIFGEERRVMIFQRIDENTFYEDEFDLTRKEPGYFSIPVETLYRGGAIPTSLAGHESEEVKVDLAWLRDVIDEFDGRA</sequence>
<gene>
    <name evidence="1" type="ORF">PHYSODRAFT_294452</name>
</gene>
<keyword evidence="2" id="KW-1185">Reference proteome</keyword>
<dbReference type="GeneID" id="20641108"/>
<evidence type="ECO:0000313" key="1">
    <source>
        <dbReference type="EMBL" id="EGZ29172.1"/>
    </source>
</evidence>
<evidence type="ECO:0000313" key="2">
    <source>
        <dbReference type="Proteomes" id="UP000002640"/>
    </source>
</evidence>
<dbReference type="RefSeq" id="XP_009516447.1">
    <property type="nucleotide sequence ID" value="XM_009518152.1"/>
</dbReference>